<dbReference type="InterPro" id="IPR051685">
    <property type="entry name" value="Ycf3/AcsC/BcsC/TPR_MFPF"/>
</dbReference>
<keyword evidence="6" id="KW-1185">Reference proteome</keyword>
<name>F4PPB2_CACFS</name>
<dbReference type="SUPFAM" id="SSF48452">
    <property type="entry name" value="TPR-like"/>
    <property type="match status" value="2"/>
</dbReference>
<evidence type="ECO:0000256" key="4">
    <source>
        <dbReference type="SAM" id="MobiDB-lite"/>
    </source>
</evidence>
<sequence>MKFYVHFESQPEHTLIVVTDKVPHVLTVSDLKLYFIQNYRSVHGESTNELTGNNTDIKDQKGRKVVDTTLIGKCAKNGDDLFIVKNSNPPGEFIPLVAPIVTPQPVPVPTTTTPQPVATTTTPSSSSTKKTTTTTKQTTTKIQLKANHPVYSIDGCESKFKNVIESLLQRGNELYDKQSYKQAVEVYNNILQIYPKELNSLFKLTHIYLQAKKYDLAIKNIELATTNPLKDWNIYLLYGKTLIEQKKFVEASQQLKKTLDLMGKSHKQYAAVNAIFGRTLYDTKIPNNMQQGCDLLNDIVHADESNIEGLIGFAHILYDRNQFDNALMVLMQLLTRLGSAPTLAATVYSLNVHQPFDELSPHREFTKERIAHIVKEYGVTFLMNQLNKSAVNAPVLGYFASIIKEYGAIDESVELSQKAFDMDKTSANHALTLVHGLEVCNRYEDAIQVCIKYLQLSRPRGLSQAGPPPSSNKNNLPLTCGSILTIISKYIKDFNHLSKYQSFKIHEQNDNTLSSSSFTSTIPTPANSFKTTTTSEKEEMIISSSSSSTKYTKDDEDFLAFWYTIVKVLYVHGILEPLPELIDLLEPTRVGRNLHLTTVRNEHAYFCCISQLMLSYKSLPVPNNRPIYIAGDSHAMSLSWTPITVNGEPRLFHPLLTTGLKMWHLRPTSKFFPKMNFYRSTCKAPKGSEIIFMFGEIDCREGIILSVEKSLKDLIAKYDYKAYIHPVVPVLNETRFLVKTFNRILKEKIEQSKELHWLDFFDSLLDVDGGFNTKYALDGTHMNPSYIPLIENSINKYYQ</sequence>
<accession>F4PPB2</accession>
<dbReference type="PANTHER" id="PTHR44943:SF8">
    <property type="entry name" value="TPR REPEAT-CONTAINING PROTEIN MJ0263"/>
    <property type="match status" value="1"/>
</dbReference>
<feature type="compositionally biased region" description="Low complexity" evidence="4">
    <location>
        <begin position="109"/>
        <end position="135"/>
    </location>
</feature>
<dbReference type="PANTHER" id="PTHR44943">
    <property type="entry name" value="CELLULOSE SYNTHASE OPERON PROTEIN C"/>
    <property type="match status" value="1"/>
</dbReference>
<dbReference type="InterPro" id="IPR036514">
    <property type="entry name" value="SGNH_hydro_sf"/>
</dbReference>
<feature type="region of interest" description="Disordered" evidence="4">
    <location>
        <begin position="107"/>
        <end position="135"/>
    </location>
</feature>
<keyword evidence="2 3" id="KW-0802">TPR repeat</keyword>
<dbReference type="SUPFAM" id="SSF52266">
    <property type="entry name" value="SGNH hydrolase"/>
    <property type="match status" value="1"/>
</dbReference>
<dbReference type="OMA" id="IWHLREE"/>
<dbReference type="PROSITE" id="PS50005">
    <property type="entry name" value="TPR"/>
    <property type="match status" value="1"/>
</dbReference>
<protein>
    <recommendedName>
        <fullName evidence="7">Tetratricopeptide-like helical domain-containing protein</fullName>
    </recommendedName>
</protein>
<dbReference type="SMART" id="SM00028">
    <property type="entry name" value="TPR"/>
    <property type="match status" value="4"/>
</dbReference>
<reference evidence="6" key="1">
    <citation type="journal article" date="2011" name="Genome Res.">
        <title>Phylogeny-wide analysis of social amoeba genomes highlights ancient origins for complex intercellular communication.</title>
        <authorList>
            <person name="Heidel A.J."/>
            <person name="Lawal H.M."/>
            <person name="Felder M."/>
            <person name="Schilde C."/>
            <person name="Helps N.R."/>
            <person name="Tunggal B."/>
            <person name="Rivero F."/>
            <person name="John U."/>
            <person name="Schleicher M."/>
            <person name="Eichinger L."/>
            <person name="Platzer M."/>
            <person name="Noegel A.A."/>
            <person name="Schaap P."/>
            <person name="Gloeckner G."/>
        </authorList>
    </citation>
    <scope>NUCLEOTIDE SEQUENCE [LARGE SCALE GENOMIC DNA]</scope>
    <source>
        <strain evidence="6">SH3</strain>
    </source>
</reference>
<organism evidence="5 6">
    <name type="scientific">Cavenderia fasciculata</name>
    <name type="common">Slime mold</name>
    <name type="synonym">Dictyostelium fasciculatum</name>
    <dbReference type="NCBI Taxonomy" id="261658"/>
    <lineage>
        <taxon>Eukaryota</taxon>
        <taxon>Amoebozoa</taxon>
        <taxon>Evosea</taxon>
        <taxon>Eumycetozoa</taxon>
        <taxon>Dictyostelia</taxon>
        <taxon>Acytosteliales</taxon>
        <taxon>Cavenderiaceae</taxon>
        <taxon>Cavenderia</taxon>
    </lineage>
</organism>
<dbReference type="AlphaFoldDB" id="F4PPB2"/>
<evidence type="ECO:0000313" key="5">
    <source>
        <dbReference type="EMBL" id="EGG22225.1"/>
    </source>
</evidence>
<dbReference type="OrthoDB" id="435413at2759"/>
<dbReference type="RefSeq" id="XP_004360076.1">
    <property type="nucleotide sequence ID" value="XM_004360019.1"/>
</dbReference>
<keyword evidence="1" id="KW-0677">Repeat</keyword>
<evidence type="ECO:0000256" key="3">
    <source>
        <dbReference type="PROSITE-ProRule" id="PRU00339"/>
    </source>
</evidence>
<dbReference type="KEGG" id="dfa:DFA_04343"/>
<evidence type="ECO:0008006" key="7">
    <source>
        <dbReference type="Google" id="ProtNLM"/>
    </source>
</evidence>
<dbReference type="GeneID" id="14874771"/>
<feature type="repeat" description="TPR" evidence="3">
    <location>
        <begin position="164"/>
        <end position="197"/>
    </location>
</feature>
<dbReference type="EMBL" id="GL883009">
    <property type="protein sequence ID" value="EGG22225.1"/>
    <property type="molecule type" value="Genomic_DNA"/>
</dbReference>
<proteinExistence type="predicted"/>
<evidence type="ECO:0000256" key="2">
    <source>
        <dbReference type="ARBA" id="ARBA00022803"/>
    </source>
</evidence>
<dbReference type="InterPro" id="IPR019734">
    <property type="entry name" value="TPR_rpt"/>
</dbReference>
<dbReference type="Gene3D" id="1.25.40.10">
    <property type="entry name" value="Tetratricopeptide repeat domain"/>
    <property type="match status" value="1"/>
</dbReference>
<gene>
    <name evidence="5" type="ORF">DFA_04343</name>
</gene>
<dbReference type="InterPro" id="IPR011990">
    <property type="entry name" value="TPR-like_helical_dom_sf"/>
</dbReference>
<evidence type="ECO:0000313" key="6">
    <source>
        <dbReference type="Proteomes" id="UP000007797"/>
    </source>
</evidence>
<evidence type="ECO:0000256" key="1">
    <source>
        <dbReference type="ARBA" id="ARBA00022737"/>
    </source>
</evidence>
<dbReference type="Gene3D" id="3.40.50.1110">
    <property type="entry name" value="SGNH hydrolase"/>
    <property type="match status" value="1"/>
</dbReference>
<dbReference type="Proteomes" id="UP000007797">
    <property type="component" value="Unassembled WGS sequence"/>
</dbReference>